<evidence type="ECO:0000256" key="11">
    <source>
        <dbReference type="PIRNR" id="PIRNR000022"/>
    </source>
</evidence>
<organism evidence="12 13">
    <name type="scientific">Eufriesea mexicana</name>
    <dbReference type="NCBI Taxonomy" id="516756"/>
    <lineage>
        <taxon>Eukaryota</taxon>
        <taxon>Metazoa</taxon>
        <taxon>Ecdysozoa</taxon>
        <taxon>Arthropoda</taxon>
        <taxon>Hexapoda</taxon>
        <taxon>Insecta</taxon>
        <taxon>Pterygota</taxon>
        <taxon>Neoptera</taxon>
        <taxon>Endopterygota</taxon>
        <taxon>Hymenoptera</taxon>
        <taxon>Apocrita</taxon>
        <taxon>Aculeata</taxon>
        <taxon>Apoidea</taxon>
        <taxon>Anthophila</taxon>
        <taxon>Apidae</taxon>
        <taxon>Eufriesea</taxon>
    </lineage>
</organism>
<evidence type="ECO:0000256" key="7">
    <source>
        <dbReference type="ARBA" id="ARBA00022982"/>
    </source>
</evidence>
<keyword evidence="7 11" id="KW-0249">Electron transport</keyword>
<dbReference type="Pfam" id="PF02271">
    <property type="entry name" value="UCR_14kD"/>
    <property type="match status" value="1"/>
</dbReference>
<gene>
    <name evidence="12" type="ORF">WN48_02577</name>
</gene>
<keyword evidence="6 11" id="KW-0999">Mitochondrion inner membrane</keyword>
<evidence type="ECO:0000256" key="3">
    <source>
        <dbReference type="ARBA" id="ARBA00016323"/>
    </source>
</evidence>
<name>A0A310SU76_9HYME</name>
<dbReference type="Proteomes" id="UP000250275">
    <property type="component" value="Unassembled WGS sequence"/>
</dbReference>
<evidence type="ECO:0000256" key="10">
    <source>
        <dbReference type="ARBA" id="ARBA00038521"/>
    </source>
</evidence>
<accession>A0A310SU76</accession>
<dbReference type="InterPro" id="IPR003197">
    <property type="entry name" value="QCR7"/>
</dbReference>
<dbReference type="InterPro" id="IPR036544">
    <property type="entry name" value="QCR7_sf"/>
</dbReference>
<comment type="function">
    <text evidence="11">Component of the ubiquinol-cytochrome c oxidoreductase, a multisubunit transmembrane complex that is part of the mitochondrial electron transport chain which drives oxidative phosphorylation.</text>
</comment>
<keyword evidence="13" id="KW-1185">Reference proteome</keyword>
<dbReference type="AlphaFoldDB" id="A0A310SU76"/>
<dbReference type="GO" id="GO:0006122">
    <property type="term" value="P:mitochondrial electron transport, ubiquinol to cytochrome c"/>
    <property type="evidence" value="ECO:0007669"/>
    <property type="project" value="InterPro"/>
</dbReference>
<evidence type="ECO:0000313" key="12">
    <source>
        <dbReference type="EMBL" id="OAD61262.1"/>
    </source>
</evidence>
<evidence type="ECO:0000256" key="2">
    <source>
        <dbReference type="ARBA" id="ARBA00008554"/>
    </source>
</evidence>
<comment type="subunit">
    <text evidence="10">Component of the ubiquinol-cytochrome c oxidoreductase (cytochrome b-c1 complex, complex III, CIII), a multisubunit enzyme composed of 3 respiratory subunits cytochrome b, cytochrome c1 and Rieske protein, 2 core protein subunits, and additional low-molecular weight protein subunits. The complex exists as an obligatory dimer and forms supercomplexes (SCs) in the inner mitochondrial membrane with cytochrome c oxidase (complex IV, CIV).</text>
</comment>
<keyword evidence="4 11" id="KW-0813">Transport</keyword>
<evidence type="ECO:0000256" key="6">
    <source>
        <dbReference type="ARBA" id="ARBA00022792"/>
    </source>
</evidence>
<evidence type="ECO:0000256" key="5">
    <source>
        <dbReference type="ARBA" id="ARBA00022660"/>
    </source>
</evidence>
<evidence type="ECO:0000256" key="8">
    <source>
        <dbReference type="ARBA" id="ARBA00023128"/>
    </source>
</evidence>
<dbReference type="PIRSF" id="PIRSF000022">
    <property type="entry name" value="Bc1_14K"/>
    <property type="match status" value="1"/>
</dbReference>
<dbReference type="PANTHER" id="PTHR12022:SF0">
    <property type="entry name" value="CYTOCHROME B-C1 COMPLEX SUBUNIT 7"/>
    <property type="match status" value="1"/>
</dbReference>
<dbReference type="OrthoDB" id="425749at2759"/>
<dbReference type="PANTHER" id="PTHR12022">
    <property type="entry name" value="UBIQUINOL-CYTOCHROME C REDUCTASE COMPLEX 14 KD PROTEIN"/>
    <property type="match status" value="1"/>
</dbReference>
<proteinExistence type="inferred from homology"/>
<comment type="subcellular location">
    <subcellularLocation>
        <location evidence="1">Mitochondrion inner membrane</location>
        <topology evidence="1">Peripheral membrane protein</topology>
        <orientation evidence="1">Matrix side</orientation>
    </subcellularLocation>
</comment>
<dbReference type="EMBL" id="KQ760243">
    <property type="protein sequence ID" value="OAD61262.1"/>
    <property type="molecule type" value="Genomic_DNA"/>
</dbReference>
<keyword evidence="9 11" id="KW-0472">Membrane</keyword>
<comment type="similarity">
    <text evidence="2 11">Belongs to the UQCRB/QCR7 family.</text>
</comment>
<evidence type="ECO:0000313" key="13">
    <source>
        <dbReference type="Proteomes" id="UP000250275"/>
    </source>
</evidence>
<dbReference type="Gene3D" id="1.10.1090.10">
    <property type="entry name" value="Cytochrome b-c1 complex subunit 7"/>
    <property type="match status" value="1"/>
</dbReference>
<evidence type="ECO:0000256" key="4">
    <source>
        <dbReference type="ARBA" id="ARBA00022448"/>
    </source>
</evidence>
<dbReference type="SUPFAM" id="SSF81524">
    <property type="entry name" value="14 kDa protein of cytochrome bc1 complex (Ubiquinol-cytochrome c reductase)"/>
    <property type="match status" value="1"/>
</dbReference>
<keyword evidence="8 11" id="KW-0496">Mitochondrion</keyword>
<protein>
    <recommendedName>
        <fullName evidence="3 11">Cytochrome b-c1 complex subunit 7</fullName>
    </recommendedName>
</protein>
<sequence length="111" mass="13597">MRKFAFNLTGFNKYGLYSDDVLYYDHVVTMEAVRRLPKDVLDARNFRITRAIQLDFLKIYLPKEKWITYEQDLEYRYLRPYIEEIVMERMEIYEFGCTNYSDHDWPAGELK</sequence>
<keyword evidence="5 11" id="KW-0679">Respiratory chain</keyword>
<evidence type="ECO:0000256" key="1">
    <source>
        <dbReference type="ARBA" id="ARBA00004443"/>
    </source>
</evidence>
<dbReference type="GO" id="GO:0005743">
    <property type="term" value="C:mitochondrial inner membrane"/>
    <property type="evidence" value="ECO:0007669"/>
    <property type="project" value="UniProtKB-SubCell"/>
</dbReference>
<dbReference type="GO" id="GO:0045275">
    <property type="term" value="C:respiratory chain complex III"/>
    <property type="evidence" value="ECO:0007669"/>
    <property type="project" value="InterPro"/>
</dbReference>
<evidence type="ECO:0000256" key="9">
    <source>
        <dbReference type="ARBA" id="ARBA00023136"/>
    </source>
</evidence>
<reference evidence="12 13" key="1">
    <citation type="submission" date="2015-07" db="EMBL/GenBank/DDBJ databases">
        <title>The genome of Eufriesea mexicana.</title>
        <authorList>
            <person name="Pan H."/>
            <person name="Kapheim K."/>
        </authorList>
    </citation>
    <scope>NUCLEOTIDE SEQUENCE [LARGE SCALE GENOMIC DNA]</scope>
    <source>
        <strain evidence="12">0111107269</strain>
        <tissue evidence="12">Whole body</tissue>
    </source>
</reference>